<dbReference type="InterPro" id="IPR036864">
    <property type="entry name" value="Zn2-C6_fun-type_DNA-bd_sf"/>
</dbReference>
<dbReference type="Gene3D" id="4.10.240.10">
    <property type="entry name" value="Zn(2)-C6 fungal-type DNA-binding domain"/>
    <property type="match status" value="1"/>
</dbReference>
<sequence length="535" mass="59410">MSRSHFKPGPHPRSCFTCRQRRKKCDLSRPHCERCKKGGFKCLGYADCGARTSIQEECSSVLIPSQSQHATILDTSMSNSELKLAGLCTVDFGLRSAGVIAQHAHQDADDNHANHSFGSLVPKAQASIGYNASSTLESNAYSSLQDSVQTITHWDSPLQQYLEPRRLLEVVSDERNRKDYTNNSIRALCTSIPASVDAAEMMREGRFVYIINDYQMQRVKYWFTIPPAPVRDLMMDRLGRSKAMIWAMCLSANLFRELGKNPNGLGLLNCIGLIDSLEDKFSSCFYCSSTLQDAADCLLAQLELAFLRFASIGVISGYTVLQKVLPKFLYLVAANPDLYMEHPNGSLVVSFPHTISSSHYELKRFLMYDTATALILGVSPLVEYGYDGECDPVSHGLEWVHGVPVALAEVIAQVNSWRAGSRAPPLHNWEILERRVLDWEPQSIKSETDSSGAEMVARLALHEGWRHVALIYIYMGICGVSSHDFRVQASIQQIVRLGNTVVDLPIGVHMFIHCVVVGLGAREPESGSFADQSLV</sequence>
<dbReference type="GO" id="GO:0008270">
    <property type="term" value="F:zinc ion binding"/>
    <property type="evidence" value="ECO:0007669"/>
    <property type="project" value="InterPro"/>
</dbReference>
<evidence type="ECO:0000256" key="1">
    <source>
        <dbReference type="ARBA" id="ARBA00004123"/>
    </source>
</evidence>
<dbReference type="GO" id="GO:0000981">
    <property type="term" value="F:DNA-binding transcription factor activity, RNA polymerase II-specific"/>
    <property type="evidence" value="ECO:0007669"/>
    <property type="project" value="InterPro"/>
</dbReference>
<dbReference type="SMART" id="SM00066">
    <property type="entry name" value="GAL4"/>
    <property type="match status" value="1"/>
</dbReference>
<dbReference type="AlphaFoldDB" id="A0A8H2X309"/>
<dbReference type="Proteomes" id="UP000663840">
    <property type="component" value="Unassembled WGS sequence"/>
</dbReference>
<dbReference type="Pfam" id="PF00172">
    <property type="entry name" value="Zn_clus"/>
    <property type="match status" value="1"/>
</dbReference>
<evidence type="ECO:0000313" key="5">
    <source>
        <dbReference type="Proteomes" id="UP000663840"/>
    </source>
</evidence>
<gene>
    <name evidence="4" type="ORF">RDB_LOCUS45641</name>
</gene>
<dbReference type="Pfam" id="PF11951">
    <property type="entry name" value="Fungal_trans_2"/>
    <property type="match status" value="1"/>
</dbReference>
<comment type="caution">
    <text evidence="4">The sequence shown here is derived from an EMBL/GenBank/DDBJ whole genome shotgun (WGS) entry which is preliminary data.</text>
</comment>
<dbReference type="PANTHER" id="PTHR37534:SF46">
    <property type="entry name" value="ZN(II)2CYS6 TRANSCRIPTION FACTOR (EUROFUNG)"/>
    <property type="match status" value="1"/>
</dbReference>
<keyword evidence="2" id="KW-0539">Nucleus</keyword>
<dbReference type="InterPro" id="IPR001138">
    <property type="entry name" value="Zn2Cys6_DnaBD"/>
</dbReference>
<evidence type="ECO:0000256" key="2">
    <source>
        <dbReference type="ARBA" id="ARBA00023242"/>
    </source>
</evidence>
<dbReference type="SUPFAM" id="SSF57701">
    <property type="entry name" value="Zn2/Cys6 DNA-binding domain"/>
    <property type="match status" value="1"/>
</dbReference>
<comment type="subcellular location">
    <subcellularLocation>
        <location evidence="1">Nucleus</location>
    </subcellularLocation>
</comment>
<dbReference type="InterPro" id="IPR021858">
    <property type="entry name" value="Fun_TF"/>
</dbReference>
<accession>A0A8H2X309</accession>
<feature type="domain" description="Zn(2)-C6 fungal-type" evidence="3">
    <location>
        <begin position="14"/>
        <end position="42"/>
    </location>
</feature>
<proteinExistence type="predicted"/>
<dbReference type="EMBL" id="CAJMWR010001024">
    <property type="protein sequence ID" value="CAE6412276.1"/>
    <property type="molecule type" value="Genomic_DNA"/>
</dbReference>
<dbReference type="PROSITE" id="PS00463">
    <property type="entry name" value="ZN2_CY6_FUNGAL_1"/>
    <property type="match status" value="1"/>
</dbReference>
<dbReference type="PROSITE" id="PS50048">
    <property type="entry name" value="ZN2_CY6_FUNGAL_2"/>
    <property type="match status" value="1"/>
</dbReference>
<organism evidence="4 5">
    <name type="scientific">Rhizoctonia solani</name>
    <dbReference type="NCBI Taxonomy" id="456999"/>
    <lineage>
        <taxon>Eukaryota</taxon>
        <taxon>Fungi</taxon>
        <taxon>Dikarya</taxon>
        <taxon>Basidiomycota</taxon>
        <taxon>Agaricomycotina</taxon>
        <taxon>Agaricomycetes</taxon>
        <taxon>Cantharellales</taxon>
        <taxon>Ceratobasidiaceae</taxon>
        <taxon>Rhizoctonia</taxon>
    </lineage>
</organism>
<evidence type="ECO:0000259" key="3">
    <source>
        <dbReference type="PROSITE" id="PS50048"/>
    </source>
</evidence>
<dbReference type="GO" id="GO:0005634">
    <property type="term" value="C:nucleus"/>
    <property type="evidence" value="ECO:0007669"/>
    <property type="project" value="UniProtKB-SubCell"/>
</dbReference>
<dbReference type="CDD" id="cd00067">
    <property type="entry name" value="GAL4"/>
    <property type="match status" value="1"/>
</dbReference>
<evidence type="ECO:0000313" key="4">
    <source>
        <dbReference type="EMBL" id="CAE6412276.1"/>
    </source>
</evidence>
<reference evidence="4" key="1">
    <citation type="submission" date="2021-01" db="EMBL/GenBank/DDBJ databases">
        <authorList>
            <person name="Kaushik A."/>
        </authorList>
    </citation>
    <scope>NUCLEOTIDE SEQUENCE</scope>
    <source>
        <strain evidence="4">AG1-1A</strain>
    </source>
</reference>
<dbReference type="PANTHER" id="PTHR37534">
    <property type="entry name" value="TRANSCRIPTIONAL ACTIVATOR PROTEIN UGA3"/>
    <property type="match status" value="1"/>
</dbReference>
<name>A0A8H2X309_9AGAM</name>
<protein>
    <recommendedName>
        <fullName evidence="3">Zn(2)-C6 fungal-type domain-containing protein</fullName>
    </recommendedName>
</protein>